<reference evidence="9 10" key="2">
    <citation type="journal article" date="2012" name="Stand. Genomic Sci.">
        <title>Complete Genome Sequence of Clostridium clariflavum DSM 19732.</title>
        <authorList>
            <person name="Izquierdo J.A."/>
            <person name="Goodwin L."/>
            <person name="Davenport K.W."/>
            <person name="Teshima H."/>
            <person name="Bruce D."/>
            <person name="Detter C."/>
            <person name="Tapia R."/>
            <person name="Han S."/>
            <person name="Land M."/>
            <person name="Hauser L."/>
            <person name="Jeffries C.D."/>
            <person name="Han J."/>
            <person name="Pitluck S."/>
            <person name="Nolan M."/>
            <person name="Chen A."/>
            <person name="Huntemann M."/>
            <person name="Mavromatis K."/>
            <person name="Mikhailova N."/>
            <person name="Liolios K."/>
            <person name="Woyke T."/>
            <person name="Lynd L.R."/>
        </authorList>
    </citation>
    <scope>NUCLEOTIDE SEQUENCE [LARGE SCALE GENOMIC DNA]</scope>
    <source>
        <strain evidence="10">DSM 19732 / NBRC 101661 / EBR45</strain>
    </source>
</reference>
<dbReference type="AlphaFoldDB" id="G8M0L8"/>
<dbReference type="OrthoDB" id="9789355at2"/>
<reference evidence="10" key="1">
    <citation type="submission" date="2011-12" db="EMBL/GenBank/DDBJ databases">
        <title>Complete sequence of Clostridium clariflavum DSM 19732.</title>
        <authorList>
            <consortium name="US DOE Joint Genome Institute"/>
            <person name="Lucas S."/>
            <person name="Han J."/>
            <person name="Lapidus A."/>
            <person name="Cheng J.-F."/>
            <person name="Goodwin L."/>
            <person name="Pitluck S."/>
            <person name="Peters L."/>
            <person name="Teshima H."/>
            <person name="Detter J.C."/>
            <person name="Han C."/>
            <person name="Tapia R."/>
            <person name="Land M."/>
            <person name="Hauser L."/>
            <person name="Kyrpides N."/>
            <person name="Ivanova N."/>
            <person name="Pagani I."/>
            <person name="Kitzmiller T."/>
            <person name="Lynd L."/>
            <person name="Izquierdo J."/>
            <person name="Woyke T."/>
        </authorList>
    </citation>
    <scope>NUCLEOTIDE SEQUENCE [LARGE SCALE GENOMIC DNA]</scope>
    <source>
        <strain evidence="10">DSM 19732 / NBRC 101661 / EBR45</strain>
    </source>
</reference>
<keyword evidence="5 6" id="KW-0804">Transcription</keyword>
<accession>G8M0L8</accession>
<dbReference type="HOGENOM" id="CLU_047691_3_0_9"/>
<keyword evidence="10" id="KW-1185">Reference proteome</keyword>
<evidence type="ECO:0000256" key="3">
    <source>
        <dbReference type="ARBA" id="ARBA00023082"/>
    </source>
</evidence>
<evidence type="ECO:0000259" key="7">
    <source>
        <dbReference type="Pfam" id="PF04542"/>
    </source>
</evidence>
<dbReference type="InterPro" id="IPR013249">
    <property type="entry name" value="RNA_pol_sigma70_r4_t2"/>
</dbReference>
<evidence type="ECO:0000256" key="1">
    <source>
        <dbReference type="ARBA" id="ARBA00010641"/>
    </source>
</evidence>
<dbReference type="NCBIfam" id="TIGR02937">
    <property type="entry name" value="sigma70-ECF"/>
    <property type="match status" value="1"/>
</dbReference>
<dbReference type="InterPro" id="IPR036388">
    <property type="entry name" value="WH-like_DNA-bd_sf"/>
</dbReference>
<comment type="similarity">
    <text evidence="1 6">Belongs to the sigma-70 factor family. ECF subfamily.</text>
</comment>
<dbReference type="GO" id="GO:0006352">
    <property type="term" value="P:DNA-templated transcription initiation"/>
    <property type="evidence" value="ECO:0007669"/>
    <property type="project" value="InterPro"/>
</dbReference>
<dbReference type="SUPFAM" id="SSF88946">
    <property type="entry name" value="Sigma2 domain of RNA polymerase sigma factors"/>
    <property type="match status" value="1"/>
</dbReference>
<dbReference type="EMBL" id="CP003065">
    <property type="protein sequence ID" value="AEV69099.1"/>
    <property type="molecule type" value="Genomic_DNA"/>
</dbReference>
<gene>
    <name evidence="9" type="ordered locus">Clocl_2529</name>
</gene>
<dbReference type="GO" id="GO:0006950">
    <property type="term" value="P:response to stress"/>
    <property type="evidence" value="ECO:0007669"/>
    <property type="project" value="UniProtKB-ARBA"/>
</dbReference>
<organism evidence="9 10">
    <name type="scientific">Acetivibrio clariflavus (strain DSM 19732 / NBRC 101661 / EBR45)</name>
    <name type="common">Clostridium clariflavum</name>
    <dbReference type="NCBI Taxonomy" id="720554"/>
    <lineage>
        <taxon>Bacteria</taxon>
        <taxon>Bacillati</taxon>
        <taxon>Bacillota</taxon>
        <taxon>Clostridia</taxon>
        <taxon>Eubacteriales</taxon>
        <taxon>Oscillospiraceae</taxon>
        <taxon>Acetivibrio</taxon>
    </lineage>
</organism>
<protein>
    <recommendedName>
        <fullName evidence="6">RNA polymerase sigma factor</fullName>
    </recommendedName>
</protein>
<dbReference type="InterPro" id="IPR013324">
    <property type="entry name" value="RNA_pol_sigma_r3/r4-like"/>
</dbReference>
<sequence length="183" mass="21966">MNQEELLIAKSLEGDMKSFETLVNLYKDKIYSFLLKMTLSKEDSDDLLQETFICVYKNLYKYNDKWKFSTWIYKIATNLLKNYWKKNKRLRTRELSQFPLDDLYNDSNNPEIKYENKENCLQILKILNELNYDYRIAFVLKYVKDLSIADIANITGTSPENAKMRLYRARKKYVTSLKSIRRS</sequence>
<dbReference type="PANTHER" id="PTHR43133:SF8">
    <property type="entry name" value="RNA POLYMERASE SIGMA FACTOR HI_1459-RELATED"/>
    <property type="match status" value="1"/>
</dbReference>
<dbReference type="CDD" id="cd06171">
    <property type="entry name" value="Sigma70_r4"/>
    <property type="match status" value="1"/>
</dbReference>
<dbReference type="InterPro" id="IPR013325">
    <property type="entry name" value="RNA_pol_sigma_r2"/>
</dbReference>
<evidence type="ECO:0000256" key="6">
    <source>
        <dbReference type="RuleBase" id="RU000716"/>
    </source>
</evidence>
<dbReference type="Gene3D" id="1.10.1740.10">
    <property type="match status" value="1"/>
</dbReference>
<evidence type="ECO:0000256" key="2">
    <source>
        <dbReference type="ARBA" id="ARBA00023015"/>
    </source>
</evidence>
<keyword evidence="4 6" id="KW-0238">DNA-binding</keyword>
<dbReference type="Gene3D" id="1.10.10.10">
    <property type="entry name" value="Winged helix-like DNA-binding domain superfamily/Winged helix DNA-binding domain"/>
    <property type="match status" value="1"/>
</dbReference>
<feature type="domain" description="RNA polymerase sigma factor 70 region 4 type 2" evidence="8">
    <location>
        <begin position="121"/>
        <end position="172"/>
    </location>
</feature>
<dbReference type="InterPro" id="IPR007627">
    <property type="entry name" value="RNA_pol_sigma70_r2"/>
</dbReference>
<dbReference type="InterPro" id="IPR014284">
    <property type="entry name" value="RNA_pol_sigma-70_dom"/>
</dbReference>
<evidence type="ECO:0000256" key="5">
    <source>
        <dbReference type="ARBA" id="ARBA00023163"/>
    </source>
</evidence>
<dbReference type="RefSeq" id="WP_014255664.1">
    <property type="nucleotide sequence ID" value="NC_016627.1"/>
</dbReference>
<dbReference type="Pfam" id="PF08281">
    <property type="entry name" value="Sigma70_r4_2"/>
    <property type="match status" value="1"/>
</dbReference>
<dbReference type="PROSITE" id="PS01063">
    <property type="entry name" value="SIGMA70_ECF"/>
    <property type="match status" value="1"/>
</dbReference>
<dbReference type="PANTHER" id="PTHR43133">
    <property type="entry name" value="RNA POLYMERASE ECF-TYPE SIGMA FACTO"/>
    <property type="match status" value="1"/>
</dbReference>
<evidence type="ECO:0000313" key="9">
    <source>
        <dbReference type="EMBL" id="AEV69099.1"/>
    </source>
</evidence>
<dbReference type="InterPro" id="IPR039425">
    <property type="entry name" value="RNA_pol_sigma-70-like"/>
</dbReference>
<dbReference type="GO" id="GO:0016987">
    <property type="term" value="F:sigma factor activity"/>
    <property type="evidence" value="ECO:0007669"/>
    <property type="project" value="UniProtKB-KW"/>
</dbReference>
<dbReference type="Proteomes" id="UP000005435">
    <property type="component" value="Chromosome"/>
</dbReference>
<name>G8M0L8_ACECE</name>
<dbReference type="STRING" id="720554.Clocl_2529"/>
<dbReference type="GO" id="GO:0003677">
    <property type="term" value="F:DNA binding"/>
    <property type="evidence" value="ECO:0007669"/>
    <property type="project" value="UniProtKB-KW"/>
</dbReference>
<evidence type="ECO:0000256" key="4">
    <source>
        <dbReference type="ARBA" id="ARBA00023125"/>
    </source>
</evidence>
<keyword evidence="2 6" id="KW-0805">Transcription regulation</keyword>
<dbReference type="Pfam" id="PF04542">
    <property type="entry name" value="Sigma70_r2"/>
    <property type="match status" value="1"/>
</dbReference>
<dbReference type="SUPFAM" id="SSF88659">
    <property type="entry name" value="Sigma3 and sigma4 domains of RNA polymerase sigma factors"/>
    <property type="match status" value="1"/>
</dbReference>
<evidence type="ECO:0000259" key="8">
    <source>
        <dbReference type="Pfam" id="PF08281"/>
    </source>
</evidence>
<keyword evidence="3 6" id="KW-0731">Sigma factor</keyword>
<dbReference type="InterPro" id="IPR000838">
    <property type="entry name" value="RNA_pol_sigma70_ECF_CS"/>
</dbReference>
<evidence type="ECO:0000313" key="10">
    <source>
        <dbReference type="Proteomes" id="UP000005435"/>
    </source>
</evidence>
<proteinExistence type="inferred from homology"/>
<dbReference type="eggNOG" id="COG1595">
    <property type="taxonomic scope" value="Bacteria"/>
</dbReference>
<dbReference type="KEGG" id="ccl:Clocl_2529"/>
<feature type="domain" description="RNA polymerase sigma-70 region 2" evidence="7">
    <location>
        <begin position="22"/>
        <end position="89"/>
    </location>
</feature>